<name>A0AAE1D1R2_9GAST</name>
<protein>
    <submittedName>
        <fullName evidence="2">Uncharacterized protein</fullName>
    </submittedName>
</protein>
<dbReference type="EMBL" id="JAWDGP010005786">
    <property type="protein sequence ID" value="KAK3752111.1"/>
    <property type="molecule type" value="Genomic_DNA"/>
</dbReference>
<sequence>MRYVLYQPCVFPVRVFSQVFPDTKTSPLSRQDNAGLLRFSAQRKPAAVTAPTNQSQLSTTYRAAAGQGR</sequence>
<evidence type="ECO:0000313" key="3">
    <source>
        <dbReference type="Proteomes" id="UP001283361"/>
    </source>
</evidence>
<reference evidence="2" key="1">
    <citation type="journal article" date="2023" name="G3 (Bethesda)">
        <title>A reference genome for the long-term kleptoplast-retaining sea slug Elysia crispata morphotype clarki.</title>
        <authorList>
            <person name="Eastman K.E."/>
            <person name="Pendleton A.L."/>
            <person name="Shaikh M.A."/>
            <person name="Suttiyut T."/>
            <person name="Ogas R."/>
            <person name="Tomko P."/>
            <person name="Gavelis G."/>
            <person name="Widhalm J.R."/>
            <person name="Wisecaver J.H."/>
        </authorList>
    </citation>
    <scope>NUCLEOTIDE SEQUENCE</scope>
    <source>
        <strain evidence="2">ECLA1</strain>
    </source>
</reference>
<feature type="region of interest" description="Disordered" evidence="1">
    <location>
        <begin position="45"/>
        <end position="69"/>
    </location>
</feature>
<gene>
    <name evidence="2" type="ORF">RRG08_014388</name>
</gene>
<keyword evidence="3" id="KW-1185">Reference proteome</keyword>
<dbReference type="Proteomes" id="UP001283361">
    <property type="component" value="Unassembled WGS sequence"/>
</dbReference>
<organism evidence="2 3">
    <name type="scientific">Elysia crispata</name>
    <name type="common">lettuce slug</name>
    <dbReference type="NCBI Taxonomy" id="231223"/>
    <lineage>
        <taxon>Eukaryota</taxon>
        <taxon>Metazoa</taxon>
        <taxon>Spiralia</taxon>
        <taxon>Lophotrochozoa</taxon>
        <taxon>Mollusca</taxon>
        <taxon>Gastropoda</taxon>
        <taxon>Heterobranchia</taxon>
        <taxon>Euthyneura</taxon>
        <taxon>Panpulmonata</taxon>
        <taxon>Sacoglossa</taxon>
        <taxon>Placobranchoidea</taxon>
        <taxon>Plakobranchidae</taxon>
        <taxon>Elysia</taxon>
    </lineage>
</organism>
<proteinExistence type="predicted"/>
<accession>A0AAE1D1R2</accession>
<evidence type="ECO:0000313" key="2">
    <source>
        <dbReference type="EMBL" id="KAK3752111.1"/>
    </source>
</evidence>
<evidence type="ECO:0000256" key="1">
    <source>
        <dbReference type="SAM" id="MobiDB-lite"/>
    </source>
</evidence>
<feature type="compositionally biased region" description="Polar residues" evidence="1">
    <location>
        <begin position="50"/>
        <end position="61"/>
    </location>
</feature>
<comment type="caution">
    <text evidence="2">The sequence shown here is derived from an EMBL/GenBank/DDBJ whole genome shotgun (WGS) entry which is preliminary data.</text>
</comment>
<dbReference type="AlphaFoldDB" id="A0AAE1D1R2"/>